<evidence type="ECO:0000256" key="7">
    <source>
        <dbReference type="ARBA" id="ARBA00022801"/>
    </source>
</evidence>
<proteinExistence type="inferred from homology"/>
<evidence type="ECO:0000256" key="10">
    <source>
        <dbReference type="ARBA" id="ARBA00023295"/>
    </source>
</evidence>
<dbReference type="PROSITE" id="PS51910">
    <property type="entry name" value="GH18_2"/>
    <property type="match status" value="1"/>
</dbReference>
<evidence type="ECO:0000256" key="6">
    <source>
        <dbReference type="ARBA" id="ARBA00022729"/>
    </source>
</evidence>
<dbReference type="GO" id="GO:0008061">
    <property type="term" value="F:chitin binding"/>
    <property type="evidence" value="ECO:0007669"/>
    <property type="project" value="UniProtKB-KW"/>
</dbReference>
<evidence type="ECO:0000256" key="15">
    <source>
        <dbReference type="SAM" id="SignalP"/>
    </source>
</evidence>
<dbReference type="Gene3D" id="3.20.20.80">
    <property type="entry name" value="Glycosidases"/>
    <property type="match status" value="1"/>
</dbReference>
<dbReference type="Pfam" id="PF00734">
    <property type="entry name" value="CBM_1"/>
    <property type="match status" value="1"/>
</dbReference>
<keyword evidence="19" id="KW-1185">Reference proteome</keyword>
<evidence type="ECO:0000256" key="3">
    <source>
        <dbReference type="ARBA" id="ARBA00012729"/>
    </source>
</evidence>
<evidence type="ECO:0000256" key="2">
    <source>
        <dbReference type="ARBA" id="ARBA00004613"/>
    </source>
</evidence>
<name>A0AAE0IF30_9PEZI</name>
<evidence type="ECO:0000259" key="16">
    <source>
        <dbReference type="PROSITE" id="PS51164"/>
    </source>
</evidence>
<dbReference type="GO" id="GO:0000272">
    <property type="term" value="P:polysaccharide catabolic process"/>
    <property type="evidence" value="ECO:0007669"/>
    <property type="project" value="UniProtKB-KW"/>
</dbReference>
<comment type="similarity">
    <text evidence="12">Belongs to the glycosyl hydrolase 18 family. Chitinase class III subfamily.</text>
</comment>
<evidence type="ECO:0000256" key="13">
    <source>
        <dbReference type="RuleBase" id="RU000489"/>
    </source>
</evidence>
<dbReference type="PROSITE" id="PS01095">
    <property type="entry name" value="GH18_1"/>
    <property type="match status" value="1"/>
</dbReference>
<dbReference type="PANTHER" id="PTHR45708:SF49">
    <property type="entry name" value="ENDOCHITINASE"/>
    <property type="match status" value="1"/>
</dbReference>
<dbReference type="InterPro" id="IPR045321">
    <property type="entry name" value="Cts1-like"/>
</dbReference>
<evidence type="ECO:0000313" key="18">
    <source>
        <dbReference type="EMBL" id="KAK3323872.1"/>
    </source>
</evidence>
<evidence type="ECO:0000256" key="4">
    <source>
        <dbReference type="ARBA" id="ARBA00022525"/>
    </source>
</evidence>
<keyword evidence="6 15" id="KW-0732">Signal</keyword>
<dbReference type="InterPro" id="IPR001579">
    <property type="entry name" value="Glyco_hydro_18_chit_AS"/>
</dbReference>
<dbReference type="InterPro" id="IPR001223">
    <property type="entry name" value="Glyco_hydro18_cat"/>
</dbReference>
<dbReference type="CDD" id="cd02877">
    <property type="entry name" value="GH18_hevamine_XipI_class_III"/>
    <property type="match status" value="1"/>
</dbReference>
<keyword evidence="4" id="KW-0964">Secreted</keyword>
<comment type="catalytic activity">
    <reaction evidence="1">
        <text>Random endo-hydrolysis of N-acetyl-beta-D-glucosaminide (1-&gt;4)-beta-linkages in chitin and chitodextrins.</text>
        <dbReference type="EC" id="3.2.1.14"/>
    </reaction>
</comment>
<dbReference type="InterPro" id="IPR000254">
    <property type="entry name" value="CBD"/>
</dbReference>
<keyword evidence="5" id="KW-0147">Chitin-binding</keyword>
<evidence type="ECO:0000313" key="19">
    <source>
        <dbReference type="Proteomes" id="UP001286456"/>
    </source>
</evidence>
<evidence type="ECO:0000256" key="11">
    <source>
        <dbReference type="ARBA" id="ARBA00023326"/>
    </source>
</evidence>
<evidence type="ECO:0000256" key="12">
    <source>
        <dbReference type="ARBA" id="ARBA00025727"/>
    </source>
</evidence>
<dbReference type="FunFam" id="3.20.20.80:FF:000145">
    <property type="entry name" value="Class III chitinase, putative"/>
    <property type="match status" value="1"/>
</dbReference>
<dbReference type="EC" id="3.2.1.14" evidence="3"/>
<keyword evidence="8" id="KW-0146">Chitin degradation</keyword>
<comment type="caution">
    <text evidence="18">The sequence shown here is derived from an EMBL/GenBank/DDBJ whole genome shotgun (WGS) entry which is preliminary data.</text>
</comment>
<keyword evidence="11" id="KW-0624">Polysaccharide degradation</keyword>
<reference evidence="18" key="2">
    <citation type="submission" date="2023-06" db="EMBL/GenBank/DDBJ databases">
        <authorList>
            <consortium name="Lawrence Berkeley National Laboratory"/>
            <person name="Haridas S."/>
            <person name="Hensen N."/>
            <person name="Bonometti L."/>
            <person name="Westerberg I."/>
            <person name="Brannstrom I.O."/>
            <person name="Guillou S."/>
            <person name="Cros-Aarteil S."/>
            <person name="Calhoun S."/>
            <person name="Kuo A."/>
            <person name="Mondo S."/>
            <person name="Pangilinan J."/>
            <person name="Riley R."/>
            <person name="Labutti K."/>
            <person name="Andreopoulos B."/>
            <person name="Lipzen A."/>
            <person name="Chen C."/>
            <person name="Yanf M."/>
            <person name="Daum C."/>
            <person name="Ng V."/>
            <person name="Clum A."/>
            <person name="Steindorff A."/>
            <person name="Ohm R."/>
            <person name="Martin F."/>
            <person name="Silar P."/>
            <person name="Natvig D."/>
            <person name="Lalanne C."/>
            <person name="Gautier V."/>
            <person name="Ament-Velasquez S.L."/>
            <person name="Kruys A."/>
            <person name="Hutchinson M.I."/>
            <person name="Powell A.J."/>
            <person name="Barry K."/>
            <person name="Miller A.N."/>
            <person name="Grigoriev I.V."/>
            <person name="Debuchy R."/>
            <person name="Gladieux P."/>
            <person name="Thoren M.H."/>
            <person name="Johannesson H."/>
        </authorList>
    </citation>
    <scope>NUCLEOTIDE SEQUENCE</scope>
    <source>
        <strain evidence="18">SMH4131-1</strain>
    </source>
</reference>
<accession>A0AAE0IF30</accession>
<keyword evidence="10 13" id="KW-0326">Glycosidase</keyword>
<dbReference type="EMBL" id="JAUEPO010000004">
    <property type="protein sequence ID" value="KAK3323872.1"/>
    <property type="molecule type" value="Genomic_DNA"/>
</dbReference>
<dbReference type="InterPro" id="IPR017853">
    <property type="entry name" value="GH"/>
</dbReference>
<evidence type="ECO:0000259" key="17">
    <source>
        <dbReference type="PROSITE" id="PS51910"/>
    </source>
</evidence>
<evidence type="ECO:0000256" key="14">
    <source>
        <dbReference type="SAM" id="MobiDB-lite"/>
    </source>
</evidence>
<feature type="domain" description="GH18" evidence="17">
    <location>
        <begin position="28"/>
        <end position="326"/>
    </location>
</feature>
<dbReference type="GO" id="GO:0005576">
    <property type="term" value="C:extracellular region"/>
    <property type="evidence" value="ECO:0007669"/>
    <property type="project" value="UniProtKB-SubCell"/>
</dbReference>
<dbReference type="Proteomes" id="UP001286456">
    <property type="component" value="Unassembled WGS sequence"/>
</dbReference>
<comment type="subcellular location">
    <subcellularLocation>
        <location evidence="2">Secreted</location>
    </subcellularLocation>
</comment>
<evidence type="ECO:0000256" key="8">
    <source>
        <dbReference type="ARBA" id="ARBA00023024"/>
    </source>
</evidence>
<dbReference type="SMART" id="SM00236">
    <property type="entry name" value="fCBD"/>
    <property type="match status" value="1"/>
</dbReference>
<feature type="chain" id="PRO_5042232227" description="chitinase" evidence="15">
    <location>
        <begin position="21"/>
        <end position="400"/>
    </location>
</feature>
<dbReference type="PROSITE" id="PS51164">
    <property type="entry name" value="CBM1_2"/>
    <property type="match status" value="1"/>
</dbReference>
<evidence type="ECO:0000256" key="1">
    <source>
        <dbReference type="ARBA" id="ARBA00000822"/>
    </source>
</evidence>
<dbReference type="GO" id="GO:0030248">
    <property type="term" value="F:cellulose binding"/>
    <property type="evidence" value="ECO:0007669"/>
    <property type="project" value="InterPro"/>
</dbReference>
<sequence length="400" mass="41938">MVVLARWALVGITLISGALAGFSSGATNNVAIYWGQNSANQAGSQQRLATYCSNTKLNIIPLAFLYVIKNPTLINFANAGDNCTVFAGSQLLSCPQIEADIKTCQSQGKSILLSIGGATYTEGGFTSSTEAITWANTLWAMFGPPQSSSTINRPFGTAVIDGFDIDVEATSQNLVPFANQLRTNMDSATSGKAFILSVAPQCPYPDAANNEMLSAVRFDFVSVQFYNNYCGVSSYVPGAASQNNFNFGTWDNWAKTVSKNPNVKILLGIPGSASAGGGYVSGSQLAAVVGFSKGFSSFGGVMIWDMSQVFANAGFLDSVAAALGGSVVTPTPTTTTTKPGTTLTSSVRSGTHTVTTTGPTPSMSLVPQWGQCGGIGYTGSTQCQPPWTCVYLSEWWSHCD</sequence>
<reference evidence="18" key="1">
    <citation type="journal article" date="2023" name="Mol. Phylogenet. Evol.">
        <title>Genome-scale phylogeny and comparative genomics of the fungal order Sordariales.</title>
        <authorList>
            <person name="Hensen N."/>
            <person name="Bonometti L."/>
            <person name="Westerberg I."/>
            <person name="Brannstrom I.O."/>
            <person name="Guillou S."/>
            <person name="Cros-Aarteil S."/>
            <person name="Calhoun S."/>
            <person name="Haridas S."/>
            <person name="Kuo A."/>
            <person name="Mondo S."/>
            <person name="Pangilinan J."/>
            <person name="Riley R."/>
            <person name="LaButti K."/>
            <person name="Andreopoulos B."/>
            <person name="Lipzen A."/>
            <person name="Chen C."/>
            <person name="Yan M."/>
            <person name="Daum C."/>
            <person name="Ng V."/>
            <person name="Clum A."/>
            <person name="Steindorff A."/>
            <person name="Ohm R.A."/>
            <person name="Martin F."/>
            <person name="Silar P."/>
            <person name="Natvig D.O."/>
            <person name="Lalanne C."/>
            <person name="Gautier V."/>
            <person name="Ament-Velasquez S.L."/>
            <person name="Kruys A."/>
            <person name="Hutchinson M.I."/>
            <person name="Powell A.J."/>
            <person name="Barry K."/>
            <person name="Miller A.N."/>
            <person name="Grigoriev I.V."/>
            <person name="Debuchy R."/>
            <person name="Gladieux P."/>
            <person name="Hiltunen Thoren M."/>
            <person name="Johannesson H."/>
        </authorList>
    </citation>
    <scope>NUCLEOTIDE SEQUENCE</scope>
    <source>
        <strain evidence="18">SMH4131-1</strain>
    </source>
</reference>
<dbReference type="Pfam" id="PF00704">
    <property type="entry name" value="Glyco_hydro_18"/>
    <property type="match status" value="1"/>
</dbReference>
<dbReference type="PANTHER" id="PTHR45708">
    <property type="entry name" value="ENDOCHITINASE"/>
    <property type="match status" value="1"/>
</dbReference>
<dbReference type="AlphaFoldDB" id="A0AAE0IF30"/>
<keyword evidence="7 13" id="KW-0378">Hydrolase</keyword>
<organism evidence="18 19">
    <name type="scientific">Cercophora scortea</name>
    <dbReference type="NCBI Taxonomy" id="314031"/>
    <lineage>
        <taxon>Eukaryota</taxon>
        <taxon>Fungi</taxon>
        <taxon>Dikarya</taxon>
        <taxon>Ascomycota</taxon>
        <taxon>Pezizomycotina</taxon>
        <taxon>Sordariomycetes</taxon>
        <taxon>Sordariomycetidae</taxon>
        <taxon>Sordariales</taxon>
        <taxon>Lasiosphaeriaceae</taxon>
        <taxon>Cercophora</taxon>
    </lineage>
</organism>
<feature type="domain" description="CBM1" evidence="16">
    <location>
        <begin position="364"/>
        <end position="400"/>
    </location>
</feature>
<dbReference type="SUPFAM" id="SSF57180">
    <property type="entry name" value="Cellulose-binding domain"/>
    <property type="match status" value="1"/>
</dbReference>
<dbReference type="InterPro" id="IPR050542">
    <property type="entry name" value="Glycosyl_Hydrlase18_Chitinase"/>
</dbReference>
<evidence type="ECO:0000256" key="9">
    <source>
        <dbReference type="ARBA" id="ARBA00023277"/>
    </source>
</evidence>
<dbReference type="GO" id="GO:0006032">
    <property type="term" value="P:chitin catabolic process"/>
    <property type="evidence" value="ECO:0007669"/>
    <property type="project" value="UniProtKB-KW"/>
</dbReference>
<gene>
    <name evidence="18" type="ORF">B0T19DRAFT_486158</name>
</gene>
<keyword evidence="9" id="KW-0119">Carbohydrate metabolism</keyword>
<protein>
    <recommendedName>
        <fullName evidence="3">chitinase</fullName>
        <ecNumber evidence="3">3.2.1.14</ecNumber>
    </recommendedName>
</protein>
<dbReference type="GO" id="GO:0008843">
    <property type="term" value="F:endochitinase activity"/>
    <property type="evidence" value="ECO:0007669"/>
    <property type="project" value="UniProtKB-EC"/>
</dbReference>
<feature type="signal peptide" evidence="15">
    <location>
        <begin position="1"/>
        <end position="20"/>
    </location>
</feature>
<feature type="region of interest" description="Disordered" evidence="14">
    <location>
        <begin position="332"/>
        <end position="360"/>
    </location>
</feature>
<dbReference type="SUPFAM" id="SSF51445">
    <property type="entry name" value="(Trans)glycosidases"/>
    <property type="match status" value="1"/>
</dbReference>
<dbReference type="InterPro" id="IPR035971">
    <property type="entry name" value="CBD_sf"/>
</dbReference>
<evidence type="ECO:0000256" key="5">
    <source>
        <dbReference type="ARBA" id="ARBA00022669"/>
    </source>
</evidence>